<name>A0A5P9Q7W8_9MICO</name>
<evidence type="ECO:0000313" key="2">
    <source>
        <dbReference type="EMBL" id="QFU97533.1"/>
    </source>
</evidence>
<feature type="transmembrane region" description="Helical" evidence="1">
    <location>
        <begin position="15"/>
        <end position="38"/>
    </location>
</feature>
<dbReference type="RefSeq" id="WP_036952155.1">
    <property type="nucleotide sequence ID" value="NZ_BAABIH010000001.1"/>
</dbReference>
<evidence type="ECO:0000313" key="3">
    <source>
        <dbReference type="Proteomes" id="UP000326702"/>
    </source>
</evidence>
<protein>
    <submittedName>
        <fullName evidence="2">Uncharacterized protein</fullName>
    </submittedName>
</protein>
<organism evidence="2 3">
    <name type="scientific">Luteimicrobium xylanilyticum</name>
    <dbReference type="NCBI Taxonomy" id="1133546"/>
    <lineage>
        <taxon>Bacteria</taxon>
        <taxon>Bacillati</taxon>
        <taxon>Actinomycetota</taxon>
        <taxon>Actinomycetes</taxon>
        <taxon>Micrococcales</taxon>
        <taxon>Luteimicrobium</taxon>
    </lineage>
</organism>
<keyword evidence="1" id="KW-0812">Transmembrane</keyword>
<accession>A0A5P9Q7W8</accession>
<dbReference type="AlphaFoldDB" id="A0A5P9Q7W8"/>
<keyword evidence="1" id="KW-0472">Membrane</keyword>
<dbReference type="EMBL" id="CP045529">
    <property type="protein sequence ID" value="QFU97533.1"/>
    <property type="molecule type" value="Genomic_DNA"/>
</dbReference>
<keyword evidence="1" id="KW-1133">Transmembrane helix</keyword>
<sequence length="141" mass="14490">MDPREPTAPRRRVSIPIVVALAVLAAVIAVPVLVAAALRPVDGDRLARRLADRVVVGIADGVATDGRAADAERLAQEATTAPRLPDDVPDATYEVTPLAWSGRTDDADGARVDLTVAVDVPGTSAAAVFGKSRSAGSTRAC</sequence>
<dbReference type="KEGG" id="lxl:KDY119_01032"/>
<keyword evidence="3" id="KW-1185">Reference proteome</keyword>
<proteinExistence type="predicted"/>
<gene>
    <name evidence="2" type="ORF">KDY119_01032</name>
</gene>
<reference evidence="2 3" key="1">
    <citation type="submission" date="2019-10" db="EMBL/GenBank/DDBJ databases">
        <title>Genome sequence of Luteimicrobium xylanilyticum HY-24.</title>
        <authorList>
            <person name="Kim D.Y."/>
            <person name="Park H.-Y."/>
        </authorList>
    </citation>
    <scope>NUCLEOTIDE SEQUENCE [LARGE SCALE GENOMIC DNA]</scope>
    <source>
        <strain evidence="2 3">HY-24</strain>
    </source>
</reference>
<evidence type="ECO:0000256" key="1">
    <source>
        <dbReference type="SAM" id="Phobius"/>
    </source>
</evidence>
<dbReference type="Proteomes" id="UP000326702">
    <property type="component" value="Chromosome"/>
</dbReference>